<evidence type="ECO:0000313" key="1">
    <source>
        <dbReference type="EMBL" id="SKB99376.1"/>
    </source>
</evidence>
<dbReference type="STRING" id="651661.SAMN05660293_03398"/>
<evidence type="ECO:0000313" key="2">
    <source>
        <dbReference type="Proteomes" id="UP000190897"/>
    </source>
</evidence>
<protein>
    <submittedName>
        <fullName evidence="1">Phosphonatase-like hydrolase</fullName>
    </submittedName>
</protein>
<dbReference type="InterPro" id="IPR050155">
    <property type="entry name" value="HAD-like_hydrolase_sf"/>
</dbReference>
<dbReference type="Gene3D" id="3.40.50.1000">
    <property type="entry name" value="HAD superfamily/HAD-like"/>
    <property type="match status" value="1"/>
</dbReference>
<keyword evidence="2" id="KW-1185">Reference proteome</keyword>
<dbReference type="Gene3D" id="1.10.150.240">
    <property type="entry name" value="Putative phosphatase, domain 2"/>
    <property type="match status" value="1"/>
</dbReference>
<dbReference type="Proteomes" id="UP000190897">
    <property type="component" value="Unassembled WGS sequence"/>
</dbReference>
<dbReference type="NCBIfam" id="TIGR01549">
    <property type="entry name" value="HAD-SF-IA-v1"/>
    <property type="match status" value="1"/>
</dbReference>
<dbReference type="InterPro" id="IPR023198">
    <property type="entry name" value="PGP-like_dom2"/>
</dbReference>
<dbReference type="PANTHER" id="PTHR43434:SF19">
    <property type="entry name" value="PHOSPHONOACETALDEHYDE HYDROLASE"/>
    <property type="match status" value="1"/>
</dbReference>
<dbReference type="InterPro" id="IPR006439">
    <property type="entry name" value="HAD-SF_hydro_IA"/>
</dbReference>
<dbReference type="InterPro" id="IPR036412">
    <property type="entry name" value="HAD-like_sf"/>
</dbReference>
<dbReference type="GO" id="GO:0005829">
    <property type="term" value="C:cytosol"/>
    <property type="evidence" value="ECO:0007669"/>
    <property type="project" value="TreeGrafter"/>
</dbReference>
<dbReference type="SFLD" id="SFLDG01135">
    <property type="entry name" value="C1.5.6:_HAD__Beta-PGM__Phospha"/>
    <property type="match status" value="1"/>
</dbReference>
<dbReference type="PANTHER" id="PTHR43434">
    <property type="entry name" value="PHOSPHOGLYCOLATE PHOSPHATASE"/>
    <property type="match status" value="1"/>
</dbReference>
<sequence>MFTNIYAKMLIELVVFDMAGTTVKDKNFVGIAFQQAMQSQGYNIAIEAVNPLMGYEKPLAIRMMLETREADKTKITDALVNDIHTHFVNGMIQFYSTTQEIGPLPHVEETFATLREAGVKIALNTGFSRDIADVIISRLGWEDKIDCLVASDEVPYGRPYPDMINKIMQKLNITSANNVAKVGDTEVDINEGINAGCKYVIGITTGAFTADQLLPYKPTHIIDDIADVVAIISESPAYAGEVHK</sequence>
<proteinExistence type="predicted"/>
<dbReference type="AlphaFoldDB" id="A0A1T5FTA2"/>
<dbReference type="InterPro" id="IPR041492">
    <property type="entry name" value="HAD_2"/>
</dbReference>
<dbReference type="SFLD" id="SFLDS00003">
    <property type="entry name" value="Haloacid_Dehalogenase"/>
    <property type="match status" value="1"/>
</dbReference>
<dbReference type="GO" id="GO:0008967">
    <property type="term" value="F:phosphoglycolate phosphatase activity"/>
    <property type="evidence" value="ECO:0007669"/>
    <property type="project" value="TreeGrafter"/>
</dbReference>
<accession>A0A1T5FTA2</accession>
<name>A0A1T5FTA2_9BACT</name>
<dbReference type="InterPro" id="IPR023214">
    <property type="entry name" value="HAD_sf"/>
</dbReference>
<gene>
    <name evidence="1" type="ORF">SAMN05660293_03398</name>
</gene>
<dbReference type="SUPFAM" id="SSF56784">
    <property type="entry name" value="HAD-like"/>
    <property type="match status" value="1"/>
</dbReference>
<organism evidence="1 2">
    <name type="scientific">Dyadobacter psychrophilus</name>
    <dbReference type="NCBI Taxonomy" id="651661"/>
    <lineage>
        <taxon>Bacteria</taxon>
        <taxon>Pseudomonadati</taxon>
        <taxon>Bacteroidota</taxon>
        <taxon>Cytophagia</taxon>
        <taxon>Cytophagales</taxon>
        <taxon>Spirosomataceae</taxon>
        <taxon>Dyadobacter</taxon>
    </lineage>
</organism>
<dbReference type="EMBL" id="FUZA01000004">
    <property type="protein sequence ID" value="SKB99376.1"/>
    <property type="molecule type" value="Genomic_DNA"/>
</dbReference>
<dbReference type="Pfam" id="PF13419">
    <property type="entry name" value="HAD_2"/>
    <property type="match status" value="1"/>
</dbReference>
<dbReference type="SFLD" id="SFLDG01129">
    <property type="entry name" value="C1.5:_HAD__Beta-PGM__Phosphata"/>
    <property type="match status" value="1"/>
</dbReference>
<keyword evidence="1" id="KW-0378">Hydrolase</keyword>
<dbReference type="GO" id="GO:0006281">
    <property type="term" value="P:DNA repair"/>
    <property type="evidence" value="ECO:0007669"/>
    <property type="project" value="TreeGrafter"/>
</dbReference>
<reference evidence="2" key="1">
    <citation type="submission" date="2017-02" db="EMBL/GenBank/DDBJ databases">
        <authorList>
            <person name="Varghese N."/>
            <person name="Submissions S."/>
        </authorList>
    </citation>
    <scope>NUCLEOTIDE SEQUENCE [LARGE SCALE GENOMIC DNA]</scope>
    <source>
        <strain evidence="2">DSM 22270</strain>
    </source>
</reference>